<keyword evidence="3" id="KW-1185">Reference proteome</keyword>
<evidence type="ECO:0000313" key="3">
    <source>
        <dbReference type="Proteomes" id="UP000199062"/>
    </source>
</evidence>
<dbReference type="AlphaFoldDB" id="A0A1I6L5A2"/>
<evidence type="ECO:0000313" key="2">
    <source>
        <dbReference type="EMBL" id="SFR98440.1"/>
    </source>
</evidence>
<feature type="region of interest" description="Disordered" evidence="1">
    <location>
        <begin position="1"/>
        <end position="74"/>
    </location>
</feature>
<dbReference type="EMBL" id="FOZK01000002">
    <property type="protein sequence ID" value="SFR98440.1"/>
    <property type="molecule type" value="Genomic_DNA"/>
</dbReference>
<sequence length="186" mass="20564">MASGEDKPNPEDGRILSPEELDIDDDEHVEQIDDGRYVVSPNVRTDSTASVSQSDQSPDRPRDESRTRPEFTDTSVHQWLHENLEDTNSQYGFDVTAKFDGTVSQQQLVSNDIVTVFESLMLWYARQVDADTPVEEVLGILLSESNVPVKYPPSSVQSLVRTEGLSPEDSIADLLAAVGEDGGVQR</sequence>
<dbReference type="RefSeq" id="WP_089816404.1">
    <property type="nucleotide sequence ID" value="NZ_FOZK01000002.1"/>
</dbReference>
<feature type="compositionally biased region" description="Polar residues" evidence="1">
    <location>
        <begin position="42"/>
        <end position="56"/>
    </location>
</feature>
<feature type="compositionally biased region" description="Acidic residues" evidence="1">
    <location>
        <begin position="19"/>
        <end position="28"/>
    </location>
</feature>
<feature type="compositionally biased region" description="Basic and acidic residues" evidence="1">
    <location>
        <begin position="1"/>
        <end position="14"/>
    </location>
</feature>
<dbReference type="STRING" id="767519.SAMN05216559_2033"/>
<evidence type="ECO:0000256" key="1">
    <source>
        <dbReference type="SAM" id="MobiDB-lite"/>
    </source>
</evidence>
<dbReference type="InterPro" id="IPR055923">
    <property type="entry name" value="DUF7500"/>
</dbReference>
<evidence type="ECO:0008006" key="4">
    <source>
        <dbReference type="Google" id="ProtNLM"/>
    </source>
</evidence>
<dbReference type="Proteomes" id="UP000199062">
    <property type="component" value="Unassembled WGS sequence"/>
</dbReference>
<name>A0A1I6L5A2_9EURY</name>
<organism evidence="2 3">
    <name type="scientific">Halomicrobium zhouii</name>
    <dbReference type="NCBI Taxonomy" id="767519"/>
    <lineage>
        <taxon>Archaea</taxon>
        <taxon>Methanobacteriati</taxon>
        <taxon>Methanobacteriota</taxon>
        <taxon>Stenosarchaea group</taxon>
        <taxon>Halobacteria</taxon>
        <taxon>Halobacteriales</taxon>
        <taxon>Haloarculaceae</taxon>
        <taxon>Halomicrobium</taxon>
    </lineage>
</organism>
<feature type="compositionally biased region" description="Basic and acidic residues" evidence="1">
    <location>
        <begin position="57"/>
        <end position="71"/>
    </location>
</feature>
<dbReference type="OrthoDB" id="177137at2157"/>
<gene>
    <name evidence="2" type="ORF">SAMN05216559_2033</name>
</gene>
<proteinExistence type="predicted"/>
<accession>A0A1I6L5A2</accession>
<reference evidence="2 3" key="1">
    <citation type="submission" date="2016-10" db="EMBL/GenBank/DDBJ databases">
        <authorList>
            <person name="de Groot N.N."/>
        </authorList>
    </citation>
    <scope>NUCLEOTIDE SEQUENCE [LARGE SCALE GENOMIC DNA]</scope>
    <source>
        <strain evidence="2 3">CGMCC 1.10457</strain>
    </source>
</reference>
<protein>
    <recommendedName>
        <fullName evidence="4">DIX domain-containing protein</fullName>
    </recommendedName>
</protein>
<dbReference type="Pfam" id="PF24332">
    <property type="entry name" value="DUF7500"/>
    <property type="match status" value="1"/>
</dbReference>